<keyword evidence="4 7" id="KW-0472">Membrane</keyword>
<dbReference type="EMBL" id="WNWR01000376">
    <property type="protein sequence ID" value="KAE9980883.1"/>
    <property type="molecule type" value="Genomic_DNA"/>
</dbReference>
<dbReference type="Pfam" id="PF20684">
    <property type="entry name" value="Fung_rhodopsin"/>
    <property type="match status" value="1"/>
</dbReference>
<evidence type="ECO:0000256" key="6">
    <source>
        <dbReference type="SAM" id="MobiDB-lite"/>
    </source>
</evidence>
<dbReference type="PANTHER" id="PTHR33048">
    <property type="entry name" value="PTH11-LIKE INTEGRAL MEMBRANE PROTEIN (AFU_ORTHOLOGUE AFUA_5G11245)"/>
    <property type="match status" value="1"/>
</dbReference>
<dbReference type="Proteomes" id="UP000490939">
    <property type="component" value="Unassembled WGS sequence"/>
</dbReference>
<feature type="transmembrane region" description="Helical" evidence="7">
    <location>
        <begin position="236"/>
        <end position="260"/>
    </location>
</feature>
<feature type="transmembrane region" description="Helical" evidence="7">
    <location>
        <begin position="52"/>
        <end position="76"/>
    </location>
</feature>
<dbReference type="InterPro" id="IPR049326">
    <property type="entry name" value="Rhodopsin_dom_fungi"/>
</dbReference>
<dbReference type="AlphaFoldDB" id="A0A8H3V545"/>
<organism evidence="9 10">
    <name type="scientific">Venturia inaequalis</name>
    <name type="common">Apple scab fungus</name>
    <dbReference type="NCBI Taxonomy" id="5025"/>
    <lineage>
        <taxon>Eukaryota</taxon>
        <taxon>Fungi</taxon>
        <taxon>Dikarya</taxon>
        <taxon>Ascomycota</taxon>
        <taxon>Pezizomycotina</taxon>
        <taxon>Dothideomycetes</taxon>
        <taxon>Pleosporomycetidae</taxon>
        <taxon>Venturiales</taxon>
        <taxon>Venturiaceae</taxon>
        <taxon>Venturia</taxon>
    </lineage>
</organism>
<reference evidence="9 10" key="1">
    <citation type="submission" date="2019-07" db="EMBL/GenBank/DDBJ databases">
        <title>Venturia inaequalis Genome Resource.</title>
        <authorList>
            <person name="Lichtner F.J."/>
        </authorList>
    </citation>
    <scope>NUCLEOTIDE SEQUENCE [LARGE SCALE GENOMIC DNA]</scope>
    <source>
        <strain evidence="9 10">DMI_063113</strain>
    </source>
</reference>
<proteinExistence type="inferred from homology"/>
<evidence type="ECO:0000313" key="10">
    <source>
        <dbReference type="Proteomes" id="UP000490939"/>
    </source>
</evidence>
<evidence type="ECO:0000256" key="2">
    <source>
        <dbReference type="ARBA" id="ARBA00022692"/>
    </source>
</evidence>
<feature type="transmembrane region" description="Helical" evidence="7">
    <location>
        <begin position="96"/>
        <end position="116"/>
    </location>
</feature>
<keyword evidence="10" id="KW-1185">Reference proteome</keyword>
<comment type="caution">
    <text evidence="9">The sequence shown here is derived from an EMBL/GenBank/DDBJ whole genome shotgun (WGS) entry which is preliminary data.</text>
</comment>
<feature type="region of interest" description="Disordered" evidence="6">
    <location>
        <begin position="308"/>
        <end position="327"/>
    </location>
</feature>
<evidence type="ECO:0000259" key="8">
    <source>
        <dbReference type="Pfam" id="PF20684"/>
    </source>
</evidence>
<keyword evidence="2 7" id="KW-0812">Transmembrane</keyword>
<dbReference type="GO" id="GO:0016020">
    <property type="term" value="C:membrane"/>
    <property type="evidence" value="ECO:0007669"/>
    <property type="project" value="UniProtKB-SubCell"/>
</dbReference>
<sequence>MEVSGMNATSTDDRSSAVIVFAGITIFLSVLCVSLRTLIAVEKKIQVRWDDLFIYAATVTSLAQSATWICASQHALGKHMAFVSKADLQYYFEFTYSSQVIGIFAMTFSKISVALLMRRLSIDRAPMLWSGPLASIATWACFSVPAMLFQCGPSMPWNSSPANCPHREGIWFSVGLFNIVTDTFLALYVASKIWNLKMNSRRRATIITLFMSRLVVPIVTMLQVSLASRSFRVEDYTYGSVNFAITTNVAVHLSLITAIVPRIRLLATPSAIRPSTHPTHSTHPLSPARPQNSPNPYLLDLTSTTITSERSRSEDLHNNPCLPQPLTKALSRDTLRSAGENGPTSHLDTKSTIRSTSITTNMTIDDFSLVPTNTLAQLSTTVYRPYTLTETFPSGWTAASEEVEYVRGGFMSQGVVTEPARTLEIGKKTEVKIEIDDVGSSRGNLSVTNVEQPQKRVSPRDILKLEQKRNNQRNDENQVFIRGGFGVYG</sequence>
<dbReference type="InterPro" id="IPR052337">
    <property type="entry name" value="SAT4-like"/>
</dbReference>
<evidence type="ECO:0000256" key="7">
    <source>
        <dbReference type="SAM" id="Phobius"/>
    </source>
</evidence>
<dbReference type="PANTHER" id="PTHR33048:SF47">
    <property type="entry name" value="INTEGRAL MEMBRANE PROTEIN-RELATED"/>
    <property type="match status" value="1"/>
</dbReference>
<evidence type="ECO:0000256" key="3">
    <source>
        <dbReference type="ARBA" id="ARBA00022989"/>
    </source>
</evidence>
<feature type="transmembrane region" description="Helical" evidence="7">
    <location>
        <begin position="203"/>
        <end position="224"/>
    </location>
</feature>
<accession>A0A8H3V545</accession>
<protein>
    <recommendedName>
        <fullName evidence="8">Rhodopsin domain-containing protein</fullName>
    </recommendedName>
</protein>
<feature type="compositionally biased region" description="Polar residues" evidence="6">
    <location>
        <begin position="276"/>
        <end position="295"/>
    </location>
</feature>
<evidence type="ECO:0000256" key="5">
    <source>
        <dbReference type="ARBA" id="ARBA00038359"/>
    </source>
</evidence>
<feature type="transmembrane region" description="Helical" evidence="7">
    <location>
        <begin position="16"/>
        <end position="40"/>
    </location>
</feature>
<comment type="subcellular location">
    <subcellularLocation>
        <location evidence="1">Membrane</location>
        <topology evidence="1">Multi-pass membrane protein</topology>
    </subcellularLocation>
</comment>
<evidence type="ECO:0000313" key="9">
    <source>
        <dbReference type="EMBL" id="KAE9980883.1"/>
    </source>
</evidence>
<evidence type="ECO:0000256" key="1">
    <source>
        <dbReference type="ARBA" id="ARBA00004141"/>
    </source>
</evidence>
<gene>
    <name evidence="9" type="ORF">EG327_006410</name>
</gene>
<feature type="transmembrane region" description="Helical" evidence="7">
    <location>
        <begin position="169"/>
        <end position="191"/>
    </location>
</feature>
<keyword evidence="3 7" id="KW-1133">Transmembrane helix</keyword>
<feature type="domain" description="Rhodopsin" evidence="8">
    <location>
        <begin position="36"/>
        <end position="266"/>
    </location>
</feature>
<feature type="transmembrane region" description="Helical" evidence="7">
    <location>
        <begin position="128"/>
        <end position="149"/>
    </location>
</feature>
<evidence type="ECO:0000256" key="4">
    <source>
        <dbReference type="ARBA" id="ARBA00023136"/>
    </source>
</evidence>
<name>A0A8H3V545_VENIN</name>
<feature type="region of interest" description="Disordered" evidence="6">
    <location>
        <begin position="271"/>
        <end position="299"/>
    </location>
</feature>
<comment type="similarity">
    <text evidence="5">Belongs to the SAT4 family.</text>
</comment>